<evidence type="ECO:0000313" key="2">
    <source>
        <dbReference type="EMBL" id="CAK0839604.1"/>
    </source>
</evidence>
<feature type="region of interest" description="Disordered" evidence="1">
    <location>
        <begin position="157"/>
        <end position="179"/>
    </location>
</feature>
<evidence type="ECO:0000256" key="1">
    <source>
        <dbReference type="SAM" id="MobiDB-lite"/>
    </source>
</evidence>
<sequence>MMVREFMEERAWEAAGKRPAIIFLTHVKDMNILHTYWWNAQNKSGSQETVSIVGYAKVPKDSVPAVLATSGQRGISVERLSNSGARPMVEWCGGATPLVPARSCPPVRLPEEAEAEKSRLHSAEKRFGVVWDDLHAYKEDRMLYPTLPVMMSVDELPKEGTSPCARRPSAGLTAASSRA</sequence>
<protein>
    <submittedName>
        <fullName evidence="2">Uncharacterized protein</fullName>
    </submittedName>
</protein>
<organism evidence="2 3">
    <name type="scientific">Prorocentrum cordatum</name>
    <dbReference type="NCBI Taxonomy" id="2364126"/>
    <lineage>
        <taxon>Eukaryota</taxon>
        <taxon>Sar</taxon>
        <taxon>Alveolata</taxon>
        <taxon>Dinophyceae</taxon>
        <taxon>Prorocentrales</taxon>
        <taxon>Prorocentraceae</taxon>
        <taxon>Prorocentrum</taxon>
    </lineage>
</organism>
<comment type="caution">
    <text evidence="2">The sequence shown here is derived from an EMBL/GenBank/DDBJ whole genome shotgun (WGS) entry which is preliminary data.</text>
</comment>
<proteinExistence type="predicted"/>
<accession>A0ABN9T485</accession>
<reference evidence="2" key="1">
    <citation type="submission" date="2023-10" db="EMBL/GenBank/DDBJ databases">
        <authorList>
            <person name="Chen Y."/>
            <person name="Shah S."/>
            <person name="Dougan E. K."/>
            <person name="Thang M."/>
            <person name="Chan C."/>
        </authorList>
    </citation>
    <scope>NUCLEOTIDE SEQUENCE [LARGE SCALE GENOMIC DNA]</scope>
</reference>
<dbReference type="Proteomes" id="UP001189429">
    <property type="component" value="Unassembled WGS sequence"/>
</dbReference>
<evidence type="ECO:0000313" key="3">
    <source>
        <dbReference type="Proteomes" id="UP001189429"/>
    </source>
</evidence>
<gene>
    <name evidence="2" type="ORF">PCOR1329_LOCUS35253</name>
</gene>
<dbReference type="EMBL" id="CAUYUJ010014308">
    <property type="protein sequence ID" value="CAK0839604.1"/>
    <property type="molecule type" value="Genomic_DNA"/>
</dbReference>
<name>A0ABN9T485_9DINO</name>
<keyword evidence="3" id="KW-1185">Reference proteome</keyword>